<reference evidence="8 9" key="1">
    <citation type="submission" date="2024-02" db="EMBL/GenBank/DDBJ databases">
        <title>A novel Wenzhouxiangellaceae bacterium, isolated from coastal sediments.</title>
        <authorList>
            <person name="Du Z.-J."/>
            <person name="Ye Y.-Q."/>
            <person name="Zhang X.-Y."/>
        </authorList>
    </citation>
    <scope>NUCLEOTIDE SEQUENCE [LARGE SCALE GENOMIC DNA]</scope>
    <source>
        <strain evidence="8 9">CH-27</strain>
    </source>
</reference>
<gene>
    <name evidence="6 8" type="primary">nusB</name>
    <name evidence="8" type="ORF">V3330_15360</name>
</gene>
<dbReference type="GO" id="GO:0031564">
    <property type="term" value="P:transcription antitermination"/>
    <property type="evidence" value="ECO:0007669"/>
    <property type="project" value="UniProtKB-KW"/>
</dbReference>
<dbReference type="GO" id="GO:0005829">
    <property type="term" value="C:cytosol"/>
    <property type="evidence" value="ECO:0007669"/>
    <property type="project" value="TreeGrafter"/>
</dbReference>
<dbReference type="InterPro" id="IPR006027">
    <property type="entry name" value="NusB_RsmB_TIM44"/>
</dbReference>
<dbReference type="GO" id="GO:0003723">
    <property type="term" value="F:RNA binding"/>
    <property type="evidence" value="ECO:0007669"/>
    <property type="project" value="UniProtKB-UniRule"/>
</dbReference>
<dbReference type="NCBIfam" id="TIGR01951">
    <property type="entry name" value="nusB"/>
    <property type="match status" value="1"/>
</dbReference>
<dbReference type="Gene3D" id="1.10.940.10">
    <property type="entry name" value="NusB-like"/>
    <property type="match status" value="1"/>
</dbReference>
<sequence length="143" mass="16250">MSRGGSQRRQRARRRAVQALYQWQFTEQPAADILAQFREAQNLSEVDADYFAALVAGAIDEAETLDARLEPFLDRPLKQVDAVERAILRLGAWELLHAPDVPHRVILNESIDLAHRFGSEQGHAWINAVLDRAAREWRPDEVG</sequence>
<dbReference type="InterPro" id="IPR035926">
    <property type="entry name" value="NusB-like_sf"/>
</dbReference>
<evidence type="ECO:0000256" key="1">
    <source>
        <dbReference type="ARBA" id="ARBA00005952"/>
    </source>
</evidence>
<keyword evidence="3 6" id="KW-0694">RNA-binding</keyword>
<comment type="function">
    <text evidence="6">Involved in transcription antitermination. Required for transcription of ribosomal RNA (rRNA) genes. Binds specifically to the boxA antiterminator sequence of the ribosomal RNA (rrn) operons.</text>
</comment>
<keyword evidence="9" id="KW-1185">Reference proteome</keyword>
<evidence type="ECO:0000259" key="7">
    <source>
        <dbReference type="Pfam" id="PF01029"/>
    </source>
</evidence>
<dbReference type="SUPFAM" id="SSF48013">
    <property type="entry name" value="NusB-like"/>
    <property type="match status" value="1"/>
</dbReference>
<keyword evidence="5 6" id="KW-0804">Transcription</keyword>
<dbReference type="PANTHER" id="PTHR11078">
    <property type="entry name" value="N UTILIZATION SUBSTANCE PROTEIN B-RELATED"/>
    <property type="match status" value="1"/>
</dbReference>
<evidence type="ECO:0000256" key="5">
    <source>
        <dbReference type="ARBA" id="ARBA00023163"/>
    </source>
</evidence>
<evidence type="ECO:0000313" key="9">
    <source>
        <dbReference type="Proteomes" id="UP001359886"/>
    </source>
</evidence>
<comment type="similarity">
    <text evidence="1 6">Belongs to the NusB family.</text>
</comment>
<accession>A0AAW9RJG3</accession>
<dbReference type="HAMAP" id="MF_00073">
    <property type="entry name" value="NusB"/>
    <property type="match status" value="1"/>
</dbReference>
<dbReference type="Proteomes" id="UP001359886">
    <property type="component" value="Unassembled WGS sequence"/>
</dbReference>
<protein>
    <recommendedName>
        <fullName evidence="6">Transcription antitermination protein NusB</fullName>
    </recommendedName>
    <alternativeName>
        <fullName evidence="6">Antitermination factor NusB</fullName>
    </alternativeName>
</protein>
<keyword evidence="4 6" id="KW-0805">Transcription regulation</keyword>
<evidence type="ECO:0000256" key="3">
    <source>
        <dbReference type="ARBA" id="ARBA00022884"/>
    </source>
</evidence>
<dbReference type="PANTHER" id="PTHR11078:SF3">
    <property type="entry name" value="ANTITERMINATION NUSB DOMAIN-CONTAINING PROTEIN"/>
    <property type="match status" value="1"/>
</dbReference>
<keyword evidence="2 6" id="KW-0889">Transcription antitermination</keyword>
<proteinExistence type="inferred from homology"/>
<dbReference type="RefSeq" id="WP_354696333.1">
    <property type="nucleotide sequence ID" value="NZ_JAZHOG010000011.1"/>
</dbReference>
<dbReference type="AlphaFoldDB" id="A0AAW9RJG3"/>
<evidence type="ECO:0000256" key="4">
    <source>
        <dbReference type="ARBA" id="ARBA00023015"/>
    </source>
</evidence>
<evidence type="ECO:0000313" key="8">
    <source>
        <dbReference type="EMBL" id="MEJ8569008.1"/>
    </source>
</evidence>
<dbReference type="InterPro" id="IPR011605">
    <property type="entry name" value="NusB_fam"/>
</dbReference>
<evidence type="ECO:0000256" key="6">
    <source>
        <dbReference type="HAMAP-Rule" id="MF_00073"/>
    </source>
</evidence>
<feature type="domain" description="NusB/RsmB/TIM44" evidence="7">
    <location>
        <begin position="11"/>
        <end position="135"/>
    </location>
</feature>
<evidence type="ECO:0000256" key="2">
    <source>
        <dbReference type="ARBA" id="ARBA00022814"/>
    </source>
</evidence>
<dbReference type="Pfam" id="PF01029">
    <property type="entry name" value="NusB"/>
    <property type="match status" value="1"/>
</dbReference>
<dbReference type="EMBL" id="JAZHOG010000011">
    <property type="protein sequence ID" value="MEJ8569008.1"/>
    <property type="molecule type" value="Genomic_DNA"/>
</dbReference>
<organism evidence="8 9">
    <name type="scientific">Elongatibacter sediminis</name>
    <dbReference type="NCBI Taxonomy" id="3119006"/>
    <lineage>
        <taxon>Bacteria</taxon>
        <taxon>Pseudomonadati</taxon>
        <taxon>Pseudomonadota</taxon>
        <taxon>Gammaproteobacteria</taxon>
        <taxon>Chromatiales</taxon>
        <taxon>Wenzhouxiangellaceae</taxon>
        <taxon>Elongatibacter</taxon>
    </lineage>
</organism>
<name>A0AAW9RJG3_9GAMM</name>
<dbReference type="GO" id="GO:0006353">
    <property type="term" value="P:DNA-templated transcription termination"/>
    <property type="evidence" value="ECO:0007669"/>
    <property type="project" value="UniProtKB-UniRule"/>
</dbReference>
<comment type="caution">
    <text evidence="8">The sequence shown here is derived from an EMBL/GenBank/DDBJ whole genome shotgun (WGS) entry which is preliminary data.</text>
</comment>